<dbReference type="HAMAP" id="MF_01925">
    <property type="entry name" value="P5C_reductase"/>
    <property type="match status" value="1"/>
</dbReference>
<dbReference type="GO" id="GO:0005739">
    <property type="term" value="C:mitochondrion"/>
    <property type="evidence" value="ECO:0007669"/>
    <property type="project" value="TreeGrafter"/>
</dbReference>
<feature type="signal peptide" evidence="8">
    <location>
        <begin position="1"/>
        <end position="17"/>
    </location>
</feature>
<gene>
    <name evidence="11" type="ORF">CC80DRAFT_519525</name>
</gene>
<dbReference type="InterPro" id="IPR015659">
    <property type="entry name" value="Proline_oxidase"/>
</dbReference>
<evidence type="ECO:0000259" key="10">
    <source>
        <dbReference type="Pfam" id="PF14748"/>
    </source>
</evidence>
<dbReference type="SUPFAM" id="SSF51735">
    <property type="entry name" value="NAD(P)-binding Rossmann-fold domains"/>
    <property type="match status" value="1"/>
</dbReference>
<comment type="catalytic activity">
    <reaction evidence="7">
        <text>L-proline + a quinone = (S)-1-pyrroline-5-carboxylate + a quinol + H(+)</text>
        <dbReference type="Rhea" id="RHEA:23784"/>
        <dbReference type="ChEBI" id="CHEBI:15378"/>
        <dbReference type="ChEBI" id="CHEBI:17388"/>
        <dbReference type="ChEBI" id="CHEBI:24646"/>
        <dbReference type="ChEBI" id="CHEBI:60039"/>
        <dbReference type="ChEBI" id="CHEBI:132124"/>
        <dbReference type="EC" id="1.5.5.2"/>
    </reaction>
</comment>
<dbReference type="GO" id="GO:0004735">
    <property type="term" value="F:pyrroline-5-carboxylate reductase activity"/>
    <property type="evidence" value="ECO:0007669"/>
    <property type="project" value="InterPro"/>
</dbReference>
<feature type="chain" id="PRO_5025565446" description="Proline dehydrogenase" evidence="8">
    <location>
        <begin position="18"/>
        <end position="668"/>
    </location>
</feature>
<dbReference type="GO" id="GO:0004657">
    <property type="term" value="F:proline dehydrogenase activity"/>
    <property type="evidence" value="ECO:0007669"/>
    <property type="project" value="UniProtKB-EC"/>
</dbReference>
<dbReference type="FunFam" id="1.10.3730.10:FF:000001">
    <property type="entry name" value="Pyrroline-5-carboxylate reductase"/>
    <property type="match status" value="1"/>
</dbReference>
<dbReference type="PANTHER" id="PTHR13914:SF0">
    <property type="entry name" value="PROLINE DEHYDROGENASE 1, MITOCHONDRIAL"/>
    <property type="match status" value="1"/>
</dbReference>
<keyword evidence="7" id="KW-0274">FAD</keyword>
<dbReference type="InterPro" id="IPR029036">
    <property type="entry name" value="P5CR_dimer"/>
</dbReference>
<evidence type="ECO:0000256" key="3">
    <source>
        <dbReference type="ARBA" id="ARBA00012695"/>
    </source>
</evidence>
<dbReference type="InterPro" id="IPR029041">
    <property type="entry name" value="FAD-linked_oxidoreductase-like"/>
</dbReference>
<dbReference type="InterPro" id="IPR000304">
    <property type="entry name" value="Pyrroline-COOH_reductase"/>
</dbReference>
<proteinExistence type="inferred from homology"/>
<dbReference type="InterPro" id="IPR008927">
    <property type="entry name" value="6-PGluconate_DH-like_C_sf"/>
</dbReference>
<dbReference type="SUPFAM" id="SSF48179">
    <property type="entry name" value="6-phosphogluconate dehydrogenase C-terminal domain-like"/>
    <property type="match status" value="1"/>
</dbReference>
<dbReference type="Pfam" id="PF01619">
    <property type="entry name" value="Pro_dh"/>
    <property type="match status" value="1"/>
</dbReference>
<dbReference type="EMBL" id="ML977019">
    <property type="protein sequence ID" value="KAF1951193.1"/>
    <property type="molecule type" value="Genomic_DNA"/>
</dbReference>
<evidence type="ECO:0000256" key="8">
    <source>
        <dbReference type="SAM" id="SignalP"/>
    </source>
</evidence>
<protein>
    <recommendedName>
        <fullName evidence="3 7">Proline dehydrogenase</fullName>
        <ecNumber evidence="3 7">1.5.5.2</ecNumber>
    </recommendedName>
</protein>
<dbReference type="Gene3D" id="1.10.3730.10">
    <property type="entry name" value="ProC C-terminal domain-like"/>
    <property type="match status" value="1"/>
</dbReference>
<evidence type="ECO:0000256" key="7">
    <source>
        <dbReference type="RuleBase" id="RU364054"/>
    </source>
</evidence>
<keyword evidence="8" id="KW-0732">Signal</keyword>
<evidence type="ECO:0000256" key="1">
    <source>
        <dbReference type="ARBA" id="ARBA00005525"/>
    </source>
</evidence>
<comment type="similarity">
    <text evidence="2 7">Belongs to the proline oxidase family.</text>
</comment>
<evidence type="ECO:0000256" key="5">
    <source>
        <dbReference type="ARBA" id="ARBA00023002"/>
    </source>
</evidence>
<keyword evidence="7" id="KW-0285">Flavoprotein</keyword>
<name>A0A6A5TEH7_9PLEO</name>
<keyword evidence="5 7" id="KW-0560">Oxidoreductase</keyword>
<comment type="similarity">
    <text evidence="1">Belongs to the pyrroline-5-carboxylate reductase family.</text>
</comment>
<dbReference type="OrthoDB" id="5464at2759"/>
<sequence length="668" mass="72196">MPTGMLLRSLFIATVSSNRFLLIPSLHILSFLSKPGRSYFLNADRNPVLHAILKKTFYDQFCAGETLNETTACVQSFRELGFKGFILTYAKELVMDKKTQAETGLENGVKVKKAKVADTFDKHIEEWRVGTLQTLEQIGDGDILALKTTGAGPSVTDAFTAGDLPPEQMMLALEEIATKCRERGVRIIVDAESQAFQHGIGRTTLDLMRKFNRGPKNEVLIWNTYQAYLKRTPGVLAEHLAAAQKEGFTLGLKVVRGAYILSDDRSLIHDTKQDTDDAYNAIAQGALRQEIGEFGTSRPFPAVNLLLASHNRESLLGAHRLHQQRLAANLPTVPVTYAQLHGMSDDVSFSLLQEKGADGEAPAVYKCSTWGTMGECLGYLLRRAVENRDAHTAASFTHYTACVHSASSSQRLSSQFPEQEKNGTLTISRNDNIAAATSSTTIILGVDPSQVSSTLAEPGLAAALKGKLLISVAAGWERQDIEALIPTASSTTSEKDRTWVLRTLPNIAALVSQSLIAIEDPDPAFPAHHLDTANAIFSQVGATVHIEPRHMPATTAVGGSTPAFFAIICDALIDASVAVGVPREKAQQMIYQSMMGTAAMLKSGVHPGVLRDQGTSPEGCTIAGVMVLEEGGVRGTVGRALREAVTVARLMGKEEHLNDTRHPADGSR</sequence>
<dbReference type="GO" id="GO:0071949">
    <property type="term" value="F:FAD binding"/>
    <property type="evidence" value="ECO:0007669"/>
    <property type="project" value="TreeGrafter"/>
</dbReference>
<reference evidence="11" key="1">
    <citation type="journal article" date="2020" name="Stud. Mycol.">
        <title>101 Dothideomycetes genomes: a test case for predicting lifestyles and emergence of pathogens.</title>
        <authorList>
            <person name="Haridas S."/>
            <person name="Albert R."/>
            <person name="Binder M."/>
            <person name="Bloem J."/>
            <person name="Labutti K."/>
            <person name="Salamov A."/>
            <person name="Andreopoulos B."/>
            <person name="Baker S."/>
            <person name="Barry K."/>
            <person name="Bills G."/>
            <person name="Bluhm B."/>
            <person name="Cannon C."/>
            <person name="Castanera R."/>
            <person name="Culley D."/>
            <person name="Daum C."/>
            <person name="Ezra D."/>
            <person name="Gonzalez J."/>
            <person name="Henrissat B."/>
            <person name="Kuo A."/>
            <person name="Liang C."/>
            <person name="Lipzen A."/>
            <person name="Lutzoni F."/>
            <person name="Magnuson J."/>
            <person name="Mondo S."/>
            <person name="Nolan M."/>
            <person name="Ohm R."/>
            <person name="Pangilinan J."/>
            <person name="Park H.-J."/>
            <person name="Ramirez L."/>
            <person name="Alfaro M."/>
            <person name="Sun H."/>
            <person name="Tritt A."/>
            <person name="Yoshinaga Y."/>
            <person name="Zwiers L.-H."/>
            <person name="Turgeon B."/>
            <person name="Goodwin S."/>
            <person name="Spatafora J."/>
            <person name="Crous P."/>
            <person name="Grigoriev I."/>
        </authorList>
    </citation>
    <scope>NUCLEOTIDE SEQUENCE</scope>
    <source>
        <strain evidence="11">CBS 675.92</strain>
    </source>
</reference>
<dbReference type="AlphaFoldDB" id="A0A6A5TEH7"/>
<dbReference type="InterPro" id="IPR036291">
    <property type="entry name" value="NAD(P)-bd_dom_sf"/>
</dbReference>
<dbReference type="GO" id="GO:0010133">
    <property type="term" value="P:L-proline catabolic process to L-glutamate"/>
    <property type="evidence" value="ECO:0007669"/>
    <property type="project" value="TreeGrafter"/>
</dbReference>
<dbReference type="InterPro" id="IPR002872">
    <property type="entry name" value="Proline_DH_dom"/>
</dbReference>
<evidence type="ECO:0000313" key="12">
    <source>
        <dbReference type="Proteomes" id="UP000800035"/>
    </source>
</evidence>
<accession>A0A6A5TEH7</accession>
<dbReference type="Pfam" id="PF14748">
    <property type="entry name" value="P5CR_dimer"/>
    <property type="match status" value="1"/>
</dbReference>
<comment type="function">
    <text evidence="7">Converts proline to delta-1-pyrroline-5-carboxylate.</text>
</comment>
<evidence type="ECO:0000256" key="4">
    <source>
        <dbReference type="ARBA" id="ARBA00022857"/>
    </source>
</evidence>
<feature type="domain" description="Pyrroline-5-carboxylate reductase dimerisation" evidence="10">
    <location>
        <begin position="549"/>
        <end position="649"/>
    </location>
</feature>
<evidence type="ECO:0000256" key="6">
    <source>
        <dbReference type="ARBA" id="ARBA00023062"/>
    </source>
</evidence>
<evidence type="ECO:0000259" key="9">
    <source>
        <dbReference type="Pfam" id="PF01619"/>
    </source>
</evidence>
<dbReference type="EC" id="1.5.5.2" evidence="3 7"/>
<comment type="cofactor">
    <cofactor evidence="7">
        <name>FAD</name>
        <dbReference type="ChEBI" id="CHEBI:57692"/>
    </cofactor>
</comment>
<dbReference type="Proteomes" id="UP000800035">
    <property type="component" value="Unassembled WGS sequence"/>
</dbReference>
<keyword evidence="4" id="KW-0521">NADP</keyword>
<evidence type="ECO:0000313" key="11">
    <source>
        <dbReference type="EMBL" id="KAF1951193.1"/>
    </source>
</evidence>
<organism evidence="11 12">
    <name type="scientific">Byssothecium circinans</name>
    <dbReference type="NCBI Taxonomy" id="147558"/>
    <lineage>
        <taxon>Eukaryota</taxon>
        <taxon>Fungi</taxon>
        <taxon>Dikarya</taxon>
        <taxon>Ascomycota</taxon>
        <taxon>Pezizomycotina</taxon>
        <taxon>Dothideomycetes</taxon>
        <taxon>Pleosporomycetidae</taxon>
        <taxon>Pleosporales</taxon>
        <taxon>Massarineae</taxon>
        <taxon>Massarinaceae</taxon>
        <taxon>Byssothecium</taxon>
    </lineage>
</organism>
<keyword evidence="6 7" id="KW-0642">Proline metabolism</keyword>
<feature type="domain" description="Proline dehydrogenase" evidence="9">
    <location>
        <begin position="76"/>
        <end position="391"/>
    </location>
</feature>
<evidence type="ECO:0000256" key="2">
    <source>
        <dbReference type="ARBA" id="ARBA00005869"/>
    </source>
</evidence>
<keyword evidence="12" id="KW-1185">Reference proteome</keyword>
<dbReference type="SUPFAM" id="SSF51730">
    <property type="entry name" value="FAD-linked oxidoreductase"/>
    <property type="match status" value="1"/>
</dbReference>
<dbReference type="Gene3D" id="3.20.20.220">
    <property type="match status" value="1"/>
</dbReference>
<dbReference type="PANTHER" id="PTHR13914">
    <property type="entry name" value="PROLINE OXIDASE"/>
    <property type="match status" value="1"/>
</dbReference>